<name>A0A8J4G1R8_9CHLO</name>
<feature type="region of interest" description="Disordered" evidence="1">
    <location>
        <begin position="198"/>
        <end position="222"/>
    </location>
</feature>
<evidence type="ECO:0000256" key="1">
    <source>
        <dbReference type="SAM" id="MobiDB-lite"/>
    </source>
</evidence>
<protein>
    <submittedName>
        <fullName evidence="2">Uncharacterized protein</fullName>
    </submittedName>
</protein>
<evidence type="ECO:0000313" key="2">
    <source>
        <dbReference type="EMBL" id="GIL93110.1"/>
    </source>
</evidence>
<dbReference type="Proteomes" id="UP000747110">
    <property type="component" value="Unassembled WGS sequence"/>
</dbReference>
<reference evidence="2" key="1">
    <citation type="journal article" date="2021" name="Proc. Natl. Acad. Sci. U.S.A.">
        <title>Three genomes in the algal genus Volvox reveal the fate of a haploid sex-determining region after a transition to homothallism.</title>
        <authorList>
            <person name="Yamamoto K."/>
            <person name="Hamaji T."/>
            <person name="Kawai-Toyooka H."/>
            <person name="Matsuzaki R."/>
            <person name="Takahashi F."/>
            <person name="Nishimura Y."/>
            <person name="Kawachi M."/>
            <person name="Noguchi H."/>
            <person name="Minakuchi Y."/>
            <person name="Umen J.G."/>
            <person name="Toyoda A."/>
            <person name="Nozaki H."/>
        </authorList>
    </citation>
    <scope>NUCLEOTIDE SEQUENCE</scope>
    <source>
        <strain evidence="2">NIES-3786</strain>
    </source>
</reference>
<dbReference type="AlphaFoldDB" id="A0A8J4G1R8"/>
<organism evidence="2 3">
    <name type="scientific">Volvox reticuliferus</name>
    <dbReference type="NCBI Taxonomy" id="1737510"/>
    <lineage>
        <taxon>Eukaryota</taxon>
        <taxon>Viridiplantae</taxon>
        <taxon>Chlorophyta</taxon>
        <taxon>core chlorophytes</taxon>
        <taxon>Chlorophyceae</taxon>
        <taxon>CS clade</taxon>
        <taxon>Chlamydomonadales</taxon>
        <taxon>Volvocaceae</taxon>
        <taxon>Volvox</taxon>
    </lineage>
</organism>
<gene>
    <name evidence="2" type="ORF">Vretifemale_20561</name>
</gene>
<evidence type="ECO:0000313" key="3">
    <source>
        <dbReference type="Proteomes" id="UP000747110"/>
    </source>
</evidence>
<comment type="caution">
    <text evidence="2">The sequence shown here is derived from an EMBL/GenBank/DDBJ whole genome shotgun (WGS) entry which is preliminary data.</text>
</comment>
<accession>A0A8J4G1R8</accession>
<dbReference type="EMBL" id="BNCP01000088">
    <property type="protein sequence ID" value="GIL93110.1"/>
    <property type="molecule type" value="Genomic_DNA"/>
</dbReference>
<sequence length="265" mass="29240">MRRWGEVARKRTERSLRVCGPDYGAATWRRHRTCQWVRTSCDPVLSRDARGSPCGSVAPSPQCRAPITCAPGGGGMWGRPWTVDRGGYVEARKGEHLLVQLQVLLNSRSSAAIADNGKLGKMLVRNGVINDTAKFEADLTVTHSWYDRYVKEHPSSGFRVLMEDMFNPEKNATLARRLLKFLGESTEREISFVRMPSWSTRDGSSKHDTSKSRSRDRDPKELRRHLRRLITDVAAATTVDDGATAAAAVAALGGSVSGEEEGGDL</sequence>
<keyword evidence="3" id="KW-1185">Reference proteome</keyword>
<dbReference type="OrthoDB" id="541217at2759"/>
<feature type="compositionally biased region" description="Basic and acidic residues" evidence="1">
    <location>
        <begin position="203"/>
        <end position="221"/>
    </location>
</feature>
<proteinExistence type="predicted"/>